<dbReference type="Proteomes" id="UP000664218">
    <property type="component" value="Unassembled WGS sequence"/>
</dbReference>
<sequence length="222" mass="26074">MNLLEHSINTLVKEDIRMASFFQNEKIDFCCNGHRNLGEVLKEKGVDEKRFMNDLKEYKESLDGNGEKVNFYNQMDNEELIGYIRSTHHTYTRSVLKELDQYVAAIVKAHYRHDKPLLLAINSLYGKLRVELHEHLIKEEVDLFPLIMDGRFDEAKKEIEVTEDEHDAAGNLLAELRKVTNDYTLPSWACTTFSATYHNLQELESDLFRHIFLENSILFERF</sequence>
<dbReference type="PANTHER" id="PTHR36438:SF1">
    <property type="entry name" value="IRON-SULFUR CLUSTER REPAIR PROTEIN YTFE"/>
    <property type="match status" value="1"/>
</dbReference>
<evidence type="ECO:0000256" key="1">
    <source>
        <dbReference type="ARBA" id="ARBA00004496"/>
    </source>
</evidence>
<dbReference type="PANTHER" id="PTHR36438">
    <property type="entry name" value="IRON-SULFUR CLUSTER REPAIR PROTEIN YTFE"/>
    <property type="match status" value="1"/>
</dbReference>
<organism evidence="6 7">
    <name type="scientific">Proteiniclasticum aestuarii</name>
    <dbReference type="NCBI Taxonomy" id="2817862"/>
    <lineage>
        <taxon>Bacteria</taxon>
        <taxon>Bacillati</taxon>
        <taxon>Bacillota</taxon>
        <taxon>Clostridia</taxon>
        <taxon>Eubacteriales</taxon>
        <taxon>Clostridiaceae</taxon>
        <taxon>Proteiniclasticum</taxon>
    </lineage>
</organism>
<dbReference type="GO" id="GO:0005737">
    <property type="term" value="C:cytoplasm"/>
    <property type="evidence" value="ECO:0007669"/>
    <property type="project" value="UniProtKB-SubCell"/>
</dbReference>
<dbReference type="Pfam" id="PF01814">
    <property type="entry name" value="Hemerythrin"/>
    <property type="match status" value="1"/>
</dbReference>
<keyword evidence="7" id="KW-1185">Reference proteome</keyword>
<keyword evidence="4" id="KW-0408">Iron</keyword>
<dbReference type="EMBL" id="JAFNJU010000002">
    <property type="protein sequence ID" value="MBO1264264.1"/>
    <property type="molecule type" value="Genomic_DNA"/>
</dbReference>
<evidence type="ECO:0000256" key="3">
    <source>
        <dbReference type="ARBA" id="ARBA00022723"/>
    </source>
</evidence>
<accession>A0A939H4Z2</accession>
<protein>
    <submittedName>
        <fullName evidence="6">Iron-sulfur cluster repair di-iron protein</fullName>
    </submittedName>
</protein>
<evidence type="ECO:0000256" key="2">
    <source>
        <dbReference type="ARBA" id="ARBA00022490"/>
    </source>
</evidence>
<feature type="domain" description="Hemerythrin-like" evidence="5">
    <location>
        <begin position="87"/>
        <end position="221"/>
    </location>
</feature>
<evidence type="ECO:0000256" key="4">
    <source>
        <dbReference type="ARBA" id="ARBA00023004"/>
    </source>
</evidence>
<comment type="subcellular location">
    <subcellularLocation>
        <location evidence="1">Cytoplasm</location>
    </subcellularLocation>
</comment>
<proteinExistence type="predicted"/>
<dbReference type="InterPro" id="IPR012312">
    <property type="entry name" value="Hemerythrin-like"/>
</dbReference>
<dbReference type="AlphaFoldDB" id="A0A939H4Z2"/>
<evidence type="ECO:0000313" key="7">
    <source>
        <dbReference type="Proteomes" id="UP000664218"/>
    </source>
</evidence>
<reference evidence="6" key="1">
    <citation type="submission" date="2021-03" db="EMBL/GenBank/DDBJ databases">
        <title>Proteiniclasticum marinus sp. nov., isolated from tidal flat sediment.</title>
        <authorList>
            <person name="Namirimu T."/>
            <person name="Yang J.-A."/>
            <person name="Yang S.-H."/>
            <person name="Kim Y.-J."/>
            <person name="Kwon K.K."/>
        </authorList>
    </citation>
    <scope>NUCLEOTIDE SEQUENCE</scope>
    <source>
        <strain evidence="6">SCR006</strain>
    </source>
</reference>
<keyword evidence="3" id="KW-0479">Metal-binding</keyword>
<dbReference type="Gene3D" id="1.20.120.520">
    <property type="entry name" value="nmb1532 protein domain like"/>
    <property type="match status" value="1"/>
</dbReference>
<evidence type="ECO:0000259" key="5">
    <source>
        <dbReference type="Pfam" id="PF01814"/>
    </source>
</evidence>
<dbReference type="NCBIfam" id="TIGR03652">
    <property type="entry name" value="FeS_repair_RIC"/>
    <property type="match status" value="1"/>
</dbReference>
<comment type="caution">
    <text evidence="6">The sequence shown here is derived from an EMBL/GenBank/DDBJ whole genome shotgun (WGS) entry which is preliminary data.</text>
</comment>
<evidence type="ECO:0000313" key="6">
    <source>
        <dbReference type="EMBL" id="MBO1264264.1"/>
    </source>
</evidence>
<dbReference type="Pfam" id="PF04405">
    <property type="entry name" value="ScdA_N"/>
    <property type="match status" value="1"/>
</dbReference>
<gene>
    <name evidence="6" type="primary">ric</name>
    <name evidence="6" type="ORF">J3A84_04290</name>
</gene>
<name>A0A939H4Z2_9CLOT</name>
<keyword evidence="2" id="KW-0963">Cytoplasm</keyword>
<dbReference type="RefSeq" id="WP_207598777.1">
    <property type="nucleotide sequence ID" value="NZ_JAFNJU010000002.1"/>
</dbReference>
<dbReference type="InterPro" id="IPR019903">
    <property type="entry name" value="RIC_family"/>
</dbReference>
<dbReference type="GO" id="GO:0046872">
    <property type="term" value="F:metal ion binding"/>
    <property type="evidence" value="ECO:0007669"/>
    <property type="project" value="UniProtKB-KW"/>
</dbReference>